<gene>
    <name evidence="2" type="ORF">LOCC1_G000981</name>
</gene>
<feature type="compositionally biased region" description="Low complexity" evidence="1">
    <location>
        <begin position="83"/>
        <end position="97"/>
    </location>
</feature>
<feature type="compositionally biased region" description="Polar residues" evidence="1">
    <location>
        <begin position="22"/>
        <end position="44"/>
    </location>
</feature>
<dbReference type="Proteomes" id="UP000443090">
    <property type="component" value="Unassembled WGS sequence"/>
</dbReference>
<evidence type="ECO:0000313" key="2">
    <source>
        <dbReference type="EMBL" id="TVY48846.1"/>
    </source>
</evidence>
<dbReference type="OrthoDB" id="5415522at2759"/>
<keyword evidence="3" id="KW-1185">Reference proteome</keyword>
<sequence length="106" mass="11034">MSSQGNSGSQGSSGSGSSGSSYTPYTVTGSGTNSQGNDYDNRSQPCGEAYHYSNTSKLDSSNIGRALLIPILDGSYYYSNGDNSTYYNSGNGSSTYTAPNGNVYKK</sequence>
<organism evidence="2 3">
    <name type="scientific">Lachnellula occidentalis</name>
    <dbReference type="NCBI Taxonomy" id="215460"/>
    <lineage>
        <taxon>Eukaryota</taxon>
        <taxon>Fungi</taxon>
        <taxon>Dikarya</taxon>
        <taxon>Ascomycota</taxon>
        <taxon>Pezizomycotina</taxon>
        <taxon>Leotiomycetes</taxon>
        <taxon>Helotiales</taxon>
        <taxon>Lachnaceae</taxon>
        <taxon>Lachnellula</taxon>
    </lineage>
</organism>
<protein>
    <submittedName>
        <fullName evidence="2">Uncharacterized protein</fullName>
    </submittedName>
</protein>
<reference evidence="2 3" key="1">
    <citation type="submission" date="2018-05" db="EMBL/GenBank/DDBJ databases">
        <title>Genome sequencing and assembly of the regulated plant pathogen Lachnellula willkommii and related sister species for the development of diagnostic species identification markers.</title>
        <authorList>
            <person name="Giroux E."/>
            <person name="Bilodeau G."/>
        </authorList>
    </citation>
    <scope>NUCLEOTIDE SEQUENCE [LARGE SCALE GENOMIC DNA]</scope>
    <source>
        <strain evidence="2 3">CBS 160.35</strain>
    </source>
</reference>
<accession>A0A8H8S5X9</accession>
<comment type="caution">
    <text evidence="2">The sequence shown here is derived from an EMBL/GenBank/DDBJ whole genome shotgun (WGS) entry which is preliminary data.</text>
</comment>
<feature type="region of interest" description="Disordered" evidence="1">
    <location>
        <begin position="1"/>
        <end position="58"/>
    </location>
</feature>
<dbReference type="AlphaFoldDB" id="A0A8H8S5X9"/>
<evidence type="ECO:0000313" key="3">
    <source>
        <dbReference type="Proteomes" id="UP000443090"/>
    </source>
</evidence>
<name>A0A8H8S5X9_9HELO</name>
<dbReference type="EMBL" id="QGMI01000030">
    <property type="protein sequence ID" value="TVY48846.1"/>
    <property type="molecule type" value="Genomic_DNA"/>
</dbReference>
<feature type="compositionally biased region" description="Low complexity" evidence="1">
    <location>
        <begin position="1"/>
        <end position="10"/>
    </location>
</feature>
<proteinExistence type="predicted"/>
<feature type="region of interest" description="Disordered" evidence="1">
    <location>
        <begin position="83"/>
        <end position="106"/>
    </location>
</feature>
<evidence type="ECO:0000256" key="1">
    <source>
        <dbReference type="SAM" id="MobiDB-lite"/>
    </source>
</evidence>